<evidence type="ECO:0000256" key="1">
    <source>
        <dbReference type="ARBA" id="ARBA00001946"/>
    </source>
</evidence>
<dbReference type="NCBIfam" id="TIGR00177">
    <property type="entry name" value="molyb_syn"/>
    <property type="match status" value="1"/>
</dbReference>
<dbReference type="SUPFAM" id="SSF63867">
    <property type="entry name" value="MoeA C-terminal domain-like"/>
    <property type="match status" value="1"/>
</dbReference>
<dbReference type="SUPFAM" id="SSF53218">
    <property type="entry name" value="Molybdenum cofactor biosynthesis proteins"/>
    <property type="match status" value="1"/>
</dbReference>
<dbReference type="InterPro" id="IPR036425">
    <property type="entry name" value="MoaB/Mog-like_dom_sf"/>
</dbReference>
<dbReference type="GO" id="GO:0006777">
    <property type="term" value="P:Mo-molybdopterin cofactor biosynthetic process"/>
    <property type="evidence" value="ECO:0007669"/>
    <property type="project" value="UniProtKB-UniRule"/>
</dbReference>
<keyword evidence="11 13" id="KW-0501">Molybdenum cofactor biosynthesis</keyword>
<comment type="function">
    <text evidence="2 13">Catalyzes the insertion of molybdate into adenylated molybdopterin with the concomitant release of AMP.</text>
</comment>
<dbReference type="FunFam" id="2.40.340.10:FF:000003">
    <property type="entry name" value="Molybdopterin molybdenumtransferase"/>
    <property type="match status" value="1"/>
</dbReference>
<evidence type="ECO:0000256" key="5">
    <source>
        <dbReference type="ARBA" id="ARBA00013269"/>
    </source>
</evidence>
<dbReference type="Gene3D" id="2.40.340.10">
    <property type="entry name" value="MoeA, C-terminal, domain IV"/>
    <property type="match status" value="1"/>
</dbReference>
<dbReference type="Proteomes" id="UP000234271">
    <property type="component" value="Chromosome"/>
</dbReference>
<dbReference type="NCBIfam" id="NF045515">
    <property type="entry name" value="Glp_gephyrin"/>
    <property type="match status" value="1"/>
</dbReference>
<evidence type="ECO:0000256" key="2">
    <source>
        <dbReference type="ARBA" id="ARBA00002901"/>
    </source>
</evidence>
<evidence type="ECO:0000256" key="9">
    <source>
        <dbReference type="ARBA" id="ARBA00022723"/>
    </source>
</evidence>
<feature type="domain" description="MoaB/Mog" evidence="14">
    <location>
        <begin position="196"/>
        <end position="333"/>
    </location>
</feature>
<keyword evidence="8 13" id="KW-0808">Transferase</keyword>
<keyword evidence="7 13" id="KW-0500">Molybdenum</keyword>
<comment type="catalytic activity">
    <reaction evidence="12">
        <text>adenylyl-molybdopterin + molybdate = Mo-molybdopterin + AMP + H(+)</text>
        <dbReference type="Rhea" id="RHEA:35047"/>
        <dbReference type="ChEBI" id="CHEBI:15378"/>
        <dbReference type="ChEBI" id="CHEBI:36264"/>
        <dbReference type="ChEBI" id="CHEBI:62727"/>
        <dbReference type="ChEBI" id="CHEBI:71302"/>
        <dbReference type="ChEBI" id="CHEBI:456215"/>
        <dbReference type="EC" id="2.10.1.1"/>
    </reaction>
</comment>
<evidence type="ECO:0000256" key="12">
    <source>
        <dbReference type="ARBA" id="ARBA00047317"/>
    </source>
</evidence>
<keyword evidence="10 13" id="KW-0460">Magnesium</keyword>
<evidence type="ECO:0000256" key="4">
    <source>
        <dbReference type="ARBA" id="ARBA00010763"/>
    </source>
</evidence>
<keyword evidence="9 13" id="KW-0479">Metal-binding</keyword>
<comment type="cofactor">
    <cofactor evidence="1 13">
        <name>Mg(2+)</name>
        <dbReference type="ChEBI" id="CHEBI:18420"/>
    </cofactor>
</comment>
<dbReference type="InterPro" id="IPR036688">
    <property type="entry name" value="MoeA_C_domain_IV_sf"/>
</dbReference>
<dbReference type="PANTHER" id="PTHR10192">
    <property type="entry name" value="MOLYBDOPTERIN BIOSYNTHESIS PROTEIN"/>
    <property type="match status" value="1"/>
</dbReference>
<dbReference type="GO" id="GO:0061599">
    <property type="term" value="F:molybdopterin molybdotransferase activity"/>
    <property type="evidence" value="ECO:0007669"/>
    <property type="project" value="UniProtKB-UniRule"/>
</dbReference>
<gene>
    <name evidence="15" type="ORF">BLE401_03990</name>
</gene>
<dbReference type="OrthoDB" id="9804758at2"/>
<dbReference type="Gene3D" id="3.90.105.10">
    <property type="entry name" value="Molybdopterin biosynthesis moea protein, domain 2"/>
    <property type="match status" value="1"/>
</dbReference>
<dbReference type="KEGG" id="blep:AL038_02050"/>
<dbReference type="SMART" id="SM00852">
    <property type="entry name" value="MoCF_biosynth"/>
    <property type="match status" value="1"/>
</dbReference>
<organism evidence="15 16">
    <name type="scientific">Beggiatoa leptomitoformis</name>
    <dbReference type="NCBI Taxonomy" id="288004"/>
    <lineage>
        <taxon>Bacteria</taxon>
        <taxon>Pseudomonadati</taxon>
        <taxon>Pseudomonadota</taxon>
        <taxon>Gammaproteobacteria</taxon>
        <taxon>Thiotrichales</taxon>
        <taxon>Thiotrichaceae</taxon>
        <taxon>Beggiatoa</taxon>
    </lineage>
</organism>
<dbReference type="RefSeq" id="WP_062148286.1">
    <property type="nucleotide sequence ID" value="NZ_CP012373.2"/>
</dbReference>
<dbReference type="STRING" id="288004.AL038_02050"/>
<evidence type="ECO:0000256" key="11">
    <source>
        <dbReference type="ARBA" id="ARBA00023150"/>
    </source>
</evidence>
<dbReference type="GO" id="GO:0005829">
    <property type="term" value="C:cytosol"/>
    <property type="evidence" value="ECO:0007669"/>
    <property type="project" value="TreeGrafter"/>
</dbReference>
<reference evidence="16" key="1">
    <citation type="submission" date="2016-12" db="EMBL/GenBank/DDBJ databases">
        <title>Complete Genome Sequence of Beggiatoa leptomitiformis D-401.</title>
        <authorList>
            <person name="Fomenkov A."/>
            <person name="Vincze T."/>
            <person name="Grabovich M."/>
            <person name="Anton B.P."/>
            <person name="Dubinina G."/>
            <person name="Orlova M."/>
            <person name="Belousova E."/>
            <person name="Roberts R.J."/>
        </authorList>
    </citation>
    <scope>NUCLEOTIDE SEQUENCE [LARGE SCALE GENOMIC DNA]</scope>
    <source>
        <strain evidence="16">D-401</strain>
    </source>
</reference>
<sequence length="422" mass="45793">MSMEKFVPTPNCTDIFEPDSLSIEQALAQIQMQLMPVKETEKVALRTGLGRILAETIISPVNIPAYTNSAMDGYALHHADLPATGTQTLQVIGTAMAGQPFIHKVEQGQCVRIMTGAILPTGTDTVLMQEHVQREGEFIQFFAGEQAGQNIRHVGEDIRCGEPVLVEGKRLLPPELGLLASLGIAEITVKRRLRVAFFSTGDELRSIGETLEIGQIYDSNRYTLYGMLQRLELDVLDMGVVKDDKQALTHAFTTAAAMADVVITSGGVSVGEADFTKEVLSDLGAINFWKIAMKPGRPFAFGRLQQAAFFGLPGNPVAVMVTFYQLVQPALHYMMSGLTTSYVSLQAKCSVAYKKKPGRAEFPRGLLAKDATGEWTVSVAGQQGSGILSSMSIGNCFILLSIEQGNIDIGEWVTVQPFQGML</sequence>
<evidence type="ECO:0000256" key="10">
    <source>
        <dbReference type="ARBA" id="ARBA00022842"/>
    </source>
</evidence>
<evidence type="ECO:0000256" key="3">
    <source>
        <dbReference type="ARBA" id="ARBA00005046"/>
    </source>
</evidence>
<dbReference type="PROSITE" id="PS01079">
    <property type="entry name" value="MOCF_BIOSYNTHESIS_2"/>
    <property type="match status" value="1"/>
</dbReference>
<dbReference type="Gene3D" id="3.40.980.10">
    <property type="entry name" value="MoaB/Mog-like domain"/>
    <property type="match status" value="1"/>
</dbReference>
<proteinExistence type="inferred from homology"/>
<dbReference type="EC" id="2.10.1.1" evidence="5 13"/>
<dbReference type="InterPro" id="IPR005111">
    <property type="entry name" value="MoeA_C_domain_IV"/>
</dbReference>
<dbReference type="UniPathway" id="UPA00344"/>
<dbReference type="Pfam" id="PF03454">
    <property type="entry name" value="MoeA_C"/>
    <property type="match status" value="1"/>
</dbReference>
<dbReference type="InterPro" id="IPR005110">
    <property type="entry name" value="MoeA_linker/N"/>
</dbReference>
<evidence type="ECO:0000313" key="15">
    <source>
        <dbReference type="EMBL" id="AUI67942.1"/>
    </source>
</evidence>
<dbReference type="InterPro" id="IPR036135">
    <property type="entry name" value="MoeA_linker/N_sf"/>
</dbReference>
<evidence type="ECO:0000259" key="14">
    <source>
        <dbReference type="SMART" id="SM00852"/>
    </source>
</evidence>
<dbReference type="Pfam" id="PF03453">
    <property type="entry name" value="MoeA_N"/>
    <property type="match status" value="1"/>
</dbReference>
<accession>A0A2N9YBX2</accession>
<evidence type="ECO:0000256" key="13">
    <source>
        <dbReference type="RuleBase" id="RU365090"/>
    </source>
</evidence>
<dbReference type="SUPFAM" id="SSF63882">
    <property type="entry name" value="MoeA N-terminal region -like"/>
    <property type="match status" value="1"/>
</dbReference>
<comment type="pathway">
    <text evidence="3 13">Cofactor biosynthesis; molybdopterin biosynthesis.</text>
</comment>
<dbReference type="PANTHER" id="PTHR10192:SF5">
    <property type="entry name" value="GEPHYRIN"/>
    <property type="match status" value="1"/>
</dbReference>
<dbReference type="FunFam" id="3.40.980.10:FF:000004">
    <property type="entry name" value="Molybdopterin molybdenumtransferase"/>
    <property type="match status" value="1"/>
</dbReference>
<evidence type="ECO:0000256" key="7">
    <source>
        <dbReference type="ARBA" id="ARBA00022505"/>
    </source>
</evidence>
<dbReference type="InterPro" id="IPR008284">
    <property type="entry name" value="MoCF_biosynth_CS"/>
</dbReference>
<dbReference type="CDD" id="cd00887">
    <property type="entry name" value="MoeA"/>
    <property type="match status" value="1"/>
</dbReference>
<dbReference type="InterPro" id="IPR001453">
    <property type="entry name" value="MoaB/Mog_dom"/>
</dbReference>
<evidence type="ECO:0000313" key="16">
    <source>
        <dbReference type="Proteomes" id="UP000234271"/>
    </source>
</evidence>
<dbReference type="Gene3D" id="2.170.190.11">
    <property type="entry name" value="Molybdopterin biosynthesis moea protein, domain 3"/>
    <property type="match status" value="1"/>
</dbReference>
<comment type="similarity">
    <text evidence="4 13">Belongs to the MoeA family.</text>
</comment>
<protein>
    <recommendedName>
        <fullName evidence="6 13">Molybdopterin molybdenumtransferase</fullName>
        <ecNumber evidence="5 13">2.10.1.1</ecNumber>
    </recommendedName>
</protein>
<keyword evidence="16" id="KW-1185">Reference proteome</keyword>
<dbReference type="EMBL" id="CP018889">
    <property type="protein sequence ID" value="AUI67942.1"/>
    <property type="molecule type" value="Genomic_DNA"/>
</dbReference>
<dbReference type="GO" id="GO:0046872">
    <property type="term" value="F:metal ion binding"/>
    <property type="evidence" value="ECO:0007669"/>
    <property type="project" value="UniProtKB-UniRule"/>
</dbReference>
<dbReference type="InterPro" id="IPR038987">
    <property type="entry name" value="MoeA-like"/>
</dbReference>
<evidence type="ECO:0000256" key="6">
    <source>
        <dbReference type="ARBA" id="ARBA00021108"/>
    </source>
</evidence>
<name>A0A2N9YBX2_9GAMM</name>
<dbReference type="AlphaFoldDB" id="A0A2N9YBX2"/>
<evidence type="ECO:0000256" key="8">
    <source>
        <dbReference type="ARBA" id="ARBA00022679"/>
    </source>
</evidence>
<dbReference type="Pfam" id="PF00994">
    <property type="entry name" value="MoCF_biosynth"/>
    <property type="match status" value="1"/>
</dbReference>